<keyword evidence="4" id="KW-0378">Hydrolase</keyword>
<dbReference type="Proteomes" id="UP000198379">
    <property type="component" value="Unassembled WGS sequence"/>
</dbReference>
<dbReference type="EMBL" id="FZNY01000001">
    <property type="protein sequence ID" value="SNR36826.1"/>
    <property type="molecule type" value="Genomic_DNA"/>
</dbReference>
<evidence type="ECO:0000313" key="7">
    <source>
        <dbReference type="EMBL" id="SNR36826.1"/>
    </source>
</evidence>
<dbReference type="InterPro" id="IPR008928">
    <property type="entry name" value="6-hairpin_glycosidase_sf"/>
</dbReference>
<keyword evidence="5" id="KW-0119">Carbohydrate metabolism</keyword>
<evidence type="ECO:0000256" key="5">
    <source>
        <dbReference type="ARBA" id="ARBA00023277"/>
    </source>
</evidence>
<comment type="similarity">
    <text evidence="2">Belongs to the glycosyl hydrolase 100 family.</text>
</comment>
<protein>
    <recommendedName>
        <fullName evidence="3">beta-fructofuranosidase</fullName>
        <ecNumber evidence="3">3.2.1.26</ecNumber>
    </recommendedName>
</protein>
<dbReference type="OrthoDB" id="49490at2"/>
<proteinExistence type="inferred from homology"/>
<dbReference type="AlphaFoldDB" id="A0A238VRG2"/>
<dbReference type="InterPro" id="IPR024746">
    <property type="entry name" value="Glyco_hydro_100"/>
</dbReference>
<keyword evidence="6" id="KW-0326">Glycosidase</keyword>
<evidence type="ECO:0000256" key="2">
    <source>
        <dbReference type="ARBA" id="ARBA00007671"/>
    </source>
</evidence>
<gene>
    <name evidence="7" type="ORF">SAMN06265376_101244</name>
</gene>
<evidence type="ECO:0000313" key="8">
    <source>
        <dbReference type="Proteomes" id="UP000198379"/>
    </source>
</evidence>
<dbReference type="InterPro" id="IPR012341">
    <property type="entry name" value="6hp_glycosidase-like_sf"/>
</dbReference>
<sequence>MTPYQHSIELLKKVATPQGFLASANDIANYKRVWARDGVICGLAGLLDGDEMLVATMKNTLLTLANHQHENGMIPSNVYFEEGKSSVSYGGLAGRVDTVAWFIIGVCQYVYKTGDTSFLHQLQPHIHKGFQIQQSWEYNAGDLMYVPRSGNWADEYPTQGFILYDQLLRLWALRSYLHFDKDVVLQEKEKAITQKIRANYKKSDTKENRYHPKAYQNLKATPYWVASLEPAGYQTQFDAFASSLALLLNVGTPQDHKELINYTETLRLSLDLQLVPAFWPVIKEGDEDWKWLTNNCKYEFRNYPYEFHNGGTWQMVNGFYGVGLVIQGEKDKARQVHAQIEQLNQIEDWSFYENFNSEKGAPNGVPFCTWSAAGSVLLEQTLNNNKLLV</sequence>
<organism evidence="7 8">
    <name type="scientific">Dokdonia pacifica</name>
    <dbReference type="NCBI Taxonomy" id="1627892"/>
    <lineage>
        <taxon>Bacteria</taxon>
        <taxon>Pseudomonadati</taxon>
        <taxon>Bacteroidota</taxon>
        <taxon>Flavobacteriia</taxon>
        <taxon>Flavobacteriales</taxon>
        <taxon>Flavobacteriaceae</taxon>
        <taxon>Dokdonia</taxon>
    </lineage>
</organism>
<dbReference type="EC" id="3.2.1.26" evidence="3"/>
<dbReference type="Pfam" id="PF12899">
    <property type="entry name" value="Glyco_hydro_100"/>
    <property type="match status" value="2"/>
</dbReference>
<dbReference type="RefSeq" id="WP_089369611.1">
    <property type="nucleotide sequence ID" value="NZ_BMEP01000002.1"/>
</dbReference>
<accession>A0A238VRG2</accession>
<evidence type="ECO:0000256" key="1">
    <source>
        <dbReference type="ARBA" id="ARBA00000094"/>
    </source>
</evidence>
<reference evidence="7 8" key="1">
    <citation type="submission" date="2017-06" db="EMBL/GenBank/DDBJ databases">
        <authorList>
            <person name="Kim H.J."/>
            <person name="Triplett B.A."/>
        </authorList>
    </citation>
    <scope>NUCLEOTIDE SEQUENCE [LARGE SCALE GENOMIC DNA]</scope>
    <source>
        <strain evidence="7 8">DSM 25597</strain>
    </source>
</reference>
<keyword evidence="8" id="KW-1185">Reference proteome</keyword>
<evidence type="ECO:0000256" key="3">
    <source>
        <dbReference type="ARBA" id="ARBA00012758"/>
    </source>
</evidence>
<evidence type="ECO:0000256" key="4">
    <source>
        <dbReference type="ARBA" id="ARBA00022801"/>
    </source>
</evidence>
<evidence type="ECO:0000256" key="6">
    <source>
        <dbReference type="ARBA" id="ARBA00023295"/>
    </source>
</evidence>
<dbReference type="GO" id="GO:0033926">
    <property type="term" value="F:endo-alpha-N-acetylgalactosaminidase activity"/>
    <property type="evidence" value="ECO:0007669"/>
    <property type="project" value="InterPro"/>
</dbReference>
<dbReference type="GO" id="GO:0005975">
    <property type="term" value="P:carbohydrate metabolic process"/>
    <property type="evidence" value="ECO:0007669"/>
    <property type="project" value="InterPro"/>
</dbReference>
<comment type="catalytic activity">
    <reaction evidence="1">
        <text>Hydrolysis of terminal non-reducing beta-D-fructofuranoside residues in beta-D-fructofuranosides.</text>
        <dbReference type="EC" id="3.2.1.26"/>
    </reaction>
</comment>
<name>A0A238VRG2_9FLAO</name>
<dbReference type="GO" id="GO:0004564">
    <property type="term" value="F:beta-fructofuranosidase activity"/>
    <property type="evidence" value="ECO:0007669"/>
    <property type="project" value="UniProtKB-EC"/>
</dbReference>
<dbReference type="Gene3D" id="1.50.10.10">
    <property type="match status" value="1"/>
</dbReference>
<dbReference type="SUPFAM" id="SSF48208">
    <property type="entry name" value="Six-hairpin glycosidases"/>
    <property type="match status" value="1"/>
</dbReference>